<feature type="compositionally biased region" description="Low complexity" evidence="9">
    <location>
        <begin position="235"/>
        <end position="245"/>
    </location>
</feature>
<keyword evidence="4" id="KW-0378">Hydrolase</keyword>
<feature type="compositionally biased region" description="Acidic residues" evidence="9">
    <location>
        <begin position="252"/>
        <end position="266"/>
    </location>
</feature>
<dbReference type="AlphaFoldDB" id="A0A176ZWQ8"/>
<keyword evidence="5 7" id="KW-0862">Zinc</keyword>
<dbReference type="InterPro" id="IPR036283">
    <property type="entry name" value="NOB1_Zf-like_sf"/>
</dbReference>
<name>A0A176ZWQ8_9PEZI</name>
<sequence length="473" mass="51543">MATETPKPMHTLVLDAAPIITNTPPISTLLAQSSELYTVPHVLSEIRDVAARYRLETTLLPFLKLRTPRPASVKAVTDFARRTGDLEVLSKPDVLVLALSYELECERNGGDWRLRSLPGQKRLNGAPPGSVVEGKEGDKVEGGKEVEVKEELKEEVKEVKPILESRGAWGTKIPVAEPVVAEAEVEAKRDVGIPAEVAEGPAKDAEVPEVKTEEPTPESTEPSTEEKTEAKPAEESLAALSLESSIDTIPDAPEEVEESESEDDEGGWITPSNIKKVQAKETAGSAPQEPEVKTMQVACITSDFAMQNVLLRMNLNLLSPTMTRVRQLKTWVLRCHACFAVTKDMSKQFCSRCGKPTLLRVSCSTDKDGTFKVHLKKNKQWSPRGNVYSIPKPVAGSANTRAGGGGKGGWGQALILAEDQKEYVQAAERAKRTKERDLMDEDYLPGLLSGSRRGPGGRPMVGAGRNVNSKKRH</sequence>
<dbReference type="eggNOG" id="KOG2463">
    <property type="taxonomic scope" value="Eukaryota"/>
</dbReference>
<evidence type="ECO:0000313" key="12">
    <source>
        <dbReference type="EMBL" id="OAF54369.1"/>
    </source>
</evidence>
<dbReference type="OrthoDB" id="446759at2759"/>
<feature type="compositionally biased region" description="Basic and acidic residues" evidence="9">
    <location>
        <begin position="224"/>
        <end position="234"/>
    </location>
</feature>
<dbReference type="GO" id="GO:0046872">
    <property type="term" value="F:metal ion binding"/>
    <property type="evidence" value="ECO:0007669"/>
    <property type="project" value="UniProtKB-UniRule"/>
</dbReference>
<evidence type="ECO:0000259" key="10">
    <source>
        <dbReference type="Pfam" id="PF08772"/>
    </source>
</evidence>
<protein>
    <recommendedName>
        <fullName evidence="7">20S-pre-rRNA D-site endonuclease NOB1</fullName>
    </recommendedName>
</protein>
<feature type="compositionally biased region" description="Basic and acidic residues" evidence="9">
    <location>
        <begin position="201"/>
        <end position="214"/>
    </location>
</feature>
<dbReference type="CDD" id="cd09876">
    <property type="entry name" value="PIN_Nob1-like"/>
    <property type="match status" value="1"/>
</dbReference>
<organism evidence="12">
    <name type="scientific">Pseudogymnoascus destructans</name>
    <dbReference type="NCBI Taxonomy" id="655981"/>
    <lineage>
        <taxon>Eukaryota</taxon>
        <taxon>Fungi</taxon>
        <taxon>Dikarya</taxon>
        <taxon>Ascomycota</taxon>
        <taxon>Pezizomycotina</taxon>
        <taxon>Leotiomycetes</taxon>
        <taxon>Thelebolales</taxon>
        <taxon>Thelebolaceae</taxon>
        <taxon>Pseudogymnoascus</taxon>
    </lineage>
</organism>
<accession>A0A176ZWQ8</accession>
<feature type="region of interest" description="Disordered" evidence="9">
    <location>
        <begin position="427"/>
        <end position="473"/>
    </location>
</feature>
<evidence type="ECO:0000256" key="3">
    <source>
        <dbReference type="ARBA" id="ARBA00022723"/>
    </source>
</evidence>
<dbReference type="Gene3D" id="3.40.50.1010">
    <property type="entry name" value="5'-nuclease"/>
    <property type="match status" value="1"/>
</dbReference>
<dbReference type="GO" id="GO:0004521">
    <property type="term" value="F:RNA endonuclease activity"/>
    <property type="evidence" value="ECO:0007669"/>
    <property type="project" value="UniProtKB-UniRule"/>
</dbReference>
<reference evidence="12" key="1">
    <citation type="submission" date="2016-03" db="EMBL/GenBank/DDBJ databases">
        <title>Updated assembly of Pseudogymnoascus destructans, the fungus causing white-nose syndrome of bats.</title>
        <authorList>
            <person name="Palmer J.M."/>
            <person name="Drees K.P."/>
            <person name="Foster J.T."/>
            <person name="Lindner D.L."/>
        </authorList>
    </citation>
    <scope>NUCLEOTIDE SEQUENCE [LARGE SCALE GENOMIC DNA]</scope>
    <source>
        <strain evidence="12">20631-21</strain>
    </source>
</reference>
<dbReference type="GO" id="GO:0030490">
    <property type="term" value="P:maturation of SSU-rRNA"/>
    <property type="evidence" value="ECO:0007669"/>
    <property type="project" value="TreeGrafter"/>
</dbReference>
<dbReference type="PANTHER" id="PTHR12814:SF2">
    <property type="entry name" value="RNA-BINDING PROTEIN NOB1"/>
    <property type="match status" value="1"/>
</dbReference>
<dbReference type="InterPro" id="IPR039907">
    <property type="entry name" value="NOB1"/>
</dbReference>
<feature type="binding site" evidence="8">
    <location>
        <position position="350"/>
    </location>
    <ligand>
        <name>Zn(2+)</name>
        <dbReference type="ChEBI" id="CHEBI:29105"/>
    </ligand>
</feature>
<dbReference type="Pfam" id="PF08772">
    <property type="entry name" value="Zn_ribbon_NOB1"/>
    <property type="match status" value="1"/>
</dbReference>
<evidence type="ECO:0000256" key="8">
    <source>
        <dbReference type="PIRSR" id="PIRSR037125-1"/>
    </source>
</evidence>
<comment type="function">
    <text evidence="7">Required for the synthesis of 40S ribosome subunits. Has a role in processing 20S pre-rRNA into the mature 18S rRNA, where it is required for cleavage at the 3' end of the mature 18S rRNA (D-site). Accompanies the 20S pre-rRNA from the nucleus to the cytoplasm.</text>
</comment>
<dbReference type="VEuPathDB" id="FungiDB:GMDG_06265"/>
<dbReference type="PIRSF" id="PIRSF037125">
    <property type="entry name" value="D-site_20S_pre-rRNA_nuclease"/>
    <property type="match status" value="1"/>
</dbReference>
<dbReference type="Proteomes" id="UP000077154">
    <property type="component" value="Unassembled WGS sequence"/>
</dbReference>
<feature type="binding site" evidence="8">
    <location>
        <position position="353"/>
    </location>
    <ligand>
        <name>Zn(2+)</name>
        <dbReference type="ChEBI" id="CHEBI:29105"/>
    </ligand>
</feature>
<dbReference type="Pfam" id="PF17146">
    <property type="entry name" value="PIN_6"/>
    <property type="match status" value="1"/>
</dbReference>
<dbReference type="PANTHER" id="PTHR12814">
    <property type="entry name" value="RNA-BINDING PROTEIN NOB1"/>
    <property type="match status" value="1"/>
</dbReference>
<gene>
    <name evidence="12" type="primary">NOB1</name>
    <name evidence="12" type="ORF">VC83_09330</name>
</gene>
<feature type="domain" description="Ribonuclease PIN" evidence="11">
    <location>
        <begin position="12"/>
        <end position="103"/>
    </location>
</feature>
<dbReference type="SUPFAM" id="SSF144206">
    <property type="entry name" value="NOB1 zinc finger-like"/>
    <property type="match status" value="1"/>
</dbReference>
<feature type="binding site" evidence="8">
    <location>
        <position position="338"/>
    </location>
    <ligand>
        <name>Zn(2+)</name>
        <dbReference type="ChEBI" id="CHEBI:29105"/>
    </ligand>
</feature>
<feature type="compositionally biased region" description="Basic and acidic residues" evidence="9">
    <location>
        <begin position="427"/>
        <end position="437"/>
    </location>
</feature>
<comment type="subcellular location">
    <subcellularLocation>
        <location evidence="7">Nucleus</location>
        <location evidence="7">Nucleolus</location>
    </subcellularLocation>
</comment>
<evidence type="ECO:0000256" key="9">
    <source>
        <dbReference type="SAM" id="MobiDB-lite"/>
    </source>
</evidence>
<dbReference type="GO" id="GO:0005737">
    <property type="term" value="C:cytoplasm"/>
    <property type="evidence" value="ECO:0007669"/>
    <property type="project" value="UniProtKB-ARBA"/>
</dbReference>
<keyword evidence="2" id="KW-0540">Nuclease</keyword>
<evidence type="ECO:0000259" key="11">
    <source>
        <dbReference type="Pfam" id="PF17146"/>
    </source>
</evidence>
<dbReference type="GO" id="GO:0030688">
    <property type="term" value="C:preribosome, small subunit precursor"/>
    <property type="evidence" value="ECO:0007669"/>
    <property type="project" value="TreeGrafter"/>
</dbReference>
<dbReference type="GO" id="GO:0016787">
    <property type="term" value="F:hydrolase activity"/>
    <property type="evidence" value="ECO:0007669"/>
    <property type="project" value="UniProtKB-KW"/>
</dbReference>
<proteinExistence type="inferred from homology"/>
<evidence type="ECO:0000256" key="2">
    <source>
        <dbReference type="ARBA" id="ARBA00022722"/>
    </source>
</evidence>
<dbReference type="EMBL" id="KV441427">
    <property type="protein sequence ID" value="OAF54369.1"/>
    <property type="molecule type" value="Genomic_DNA"/>
</dbReference>
<dbReference type="GO" id="GO:0005730">
    <property type="term" value="C:nucleolus"/>
    <property type="evidence" value="ECO:0007669"/>
    <property type="project" value="UniProtKB-SubCell"/>
</dbReference>
<dbReference type="FunFam" id="3.40.50.1010:FF:000020">
    <property type="entry name" value="20S-pre-rRNA D-site endonuclease NOB1"/>
    <property type="match status" value="1"/>
</dbReference>
<feature type="region of interest" description="Disordered" evidence="9">
    <location>
        <begin position="192"/>
        <end position="289"/>
    </location>
</feature>
<feature type="domain" description="Nin one binding (NOB1) Zn-ribbon-like" evidence="10">
    <location>
        <begin position="325"/>
        <end position="396"/>
    </location>
</feature>
<evidence type="ECO:0000256" key="4">
    <source>
        <dbReference type="ARBA" id="ARBA00022801"/>
    </source>
</evidence>
<feature type="binding site" evidence="8">
    <location>
        <position position="335"/>
    </location>
    <ligand>
        <name>Zn(2+)</name>
        <dbReference type="ChEBI" id="CHEBI:29105"/>
    </ligand>
</feature>
<dbReference type="InterPro" id="IPR017117">
    <property type="entry name" value="Nob1_euk"/>
</dbReference>
<feature type="region of interest" description="Disordered" evidence="9">
    <location>
        <begin position="118"/>
        <end position="141"/>
    </location>
</feature>
<keyword evidence="3 7" id="KW-0479">Metal-binding</keyword>
<evidence type="ECO:0000256" key="7">
    <source>
        <dbReference type="PIRNR" id="PIRNR037125"/>
    </source>
</evidence>
<dbReference type="InterPro" id="IPR014881">
    <property type="entry name" value="NOB1_Zn-bd"/>
</dbReference>
<dbReference type="RefSeq" id="XP_024319676.1">
    <property type="nucleotide sequence ID" value="XM_024472770.1"/>
</dbReference>
<evidence type="ECO:0000256" key="6">
    <source>
        <dbReference type="ARBA" id="ARBA00023242"/>
    </source>
</evidence>
<dbReference type="Gene3D" id="6.20.210.10">
    <property type="entry name" value="Nin one binding (NOB1), Zn-ribbon-like"/>
    <property type="match status" value="1"/>
</dbReference>
<dbReference type="GeneID" id="36292362"/>
<dbReference type="InterPro" id="IPR033411">
    <property type="entry name" value="Ribonuclease_PIN"/>
</dbReference>
<evidence type="ECO:0000256" key="1">
    <source>
        <dbReference type="ARBA" id="ARBA00005858"/>
    </source>
</evidence>
<comment type="similarity">
    <text evidence="1 7">Belongs to the NOB1 family.</text>
</comment>
<keyword evidence="6 7" id="KW-0539">Nucleus</keyword>
<evidence type="ECO:0000256" key="5">
    <source>
        <dbReference type="ARBA" id="ARBA00022833"/>
    </source>
</evidence>